<evidence type="ECO:0000313" key="2">
    <source>
        <dbReference type="EMBL" id="OIT18779.1"/>
    </source>
</evidence>
<proteinExistence type="predicted"/>
<dbReference type="Gramene" id="OIT26913">
    <property type="protein sequence ID" value="OIT26913"/>
    <property type="gene ID" value="A4A49_64061"/>
</dbReference>
<dbReference type="Gramene" id="OIT24827">
    <property type="protein sequence ID" value="OIT24827"/>
    <property type="gene ID" value="A4A49_43510"/>
</dbReference>
<feature type="chain" id="PRO_5010473528" evidence="1">
    <location>
        <begin position="31"/>
        <end position="90"/>
    </location>
</feature>
<evidence type="ECO:0000313" key="7">
    <source>
        <dbReference type="Proteomes" id="UP000187609"/>
    </source>
</evidence>
<dbReference type="Gramene" id="OIT18779">
    <property type="protein sequence ID" value="OIT18779"/>
    <property type="gene ID" value="A4A49_64699"/>
</dbReference>
<name>A0A1J6L729_NICAT</name>
<comment type="caution">
    <text evidence="6">The sequence shown here is derived from an EMBL/GenBank/DDBJ whole genome shotgun (WGS) entry which is preliminary data.</text>
</comment>
<reference evidence="6 7" key="1">
    <citation type="submission" date="2016-11" db="EMBL/GenBank/DDBJ databases">
        <title>The genome of Nicotiana attenuata.</title>
        <authorList>
            <person name="Xu S."/>
            <person name="Brockmoeller T."/>
            <person name="Gaquerel E."/>
            <person name="Navarro A."/>
            <person name="Kuhl H."/>
            <person name="Gase K."/>
            <person name="Ling Z."/>
            <person name="Zhou W."/>
            <person name="Kreitzer C."/>
            <person name="Stanke M."/>
            <person name="Tang H."/>
            <person name="Lyons E."/>
            <person name="Pandey P."/>
            <person name="Pandey S.P."/>
            <person name="Timmermann B."/>
            <person name="Baldwin I.T."/>
        </authorList>
    </citation>
    <scope>NUCLEOTIDE SEQUENCE [LARGE SCALE GENOMIC DNA]</scope>
    <source>
        <strain evidence="7">cv. UT</strain>
        <strain evidence="6">UT</strain>
        <tissue evidence="6">Leaves</tissue>
    </source>
</reference>
<dbReference type="Gramene" id="OIT19068">
    <property type="protein sequence ID" value="OIT19068"/>
    <property type="gene ID" value="A4A49_56146"/>
</dbReference>
<dbReference type="EMBL" id="MJEQ01003125">
    <property type="protein sequence ID" value="OIT24827.1"/>
    <property type="molecule type" value="Genomic_DNA"/>
</dbReference>
<feature type="signal peptide" evidence="1">
    <location>
        <begin position="1"/>
        <end position="30"/>
    </location>
</feature>
<protein>
    <submittedName>
        <fullName evidence="6">Uncharacterized protein</fullName>
    </submittedName>
</protein>
<evidence type="ECO:0000313" key="3">
    <source>
        <dbReference type="EMBL" id="OIT19068.1"/>
    </source>
</evidence>
<keyword evidence="7" id="KW-1185">Reference proteome</keyword>
<dbReference type="EMBL" id="MJEQ01010992">
    <property type="protein sequence ID" value="OIT19068.1"/>
    <property type="molecule type" value="Genomic_DNA"/>
</dbReference>
<dbReference type="EMBL" id="MJEQ01010992">
    <property type="protein sequence ID" value="OIT19069.1"/>
    <property type="molecule type" value="Genomic_DNA"/>
</dbReference>
<dbReference type="AlphaFoldDB" id="A0A1J6L729"/>
<accession>A0A1J6L729</accession>
<organism evidence="6 7">
    <name type="scientific">Nicotiana attenuata</name>
    <name type="common">Coyote tobacco</name>
    <dbReference type="NCBI Taxonomy" id="49451"/>
    <lineage>
        <taxon>Eukaryota</taxon>
        <taxon>Viridiplantae</taxon>
        <taxon>Streptophyta</taxon>
        <taxon>Embryophyta</taxon>
        <taxon>Tracheophyta</taxon>
        <taxon>Spermatophyta</taxon>
        <taxon>Magnoliopsida</taxon>
        <taxon>eudicotyledons</taxon>
        <taxon>Gunneridae</taxon>
        <taxon>Pentapetalae</taxon>
        <taxon>asterids</taxon>
        <taxon>lamiids</taxon>
        <taxon>Solanales</taxon>
        <taxon>Solanaceae</taxon>
        <taxon>Nicotianoideae</taxon>
        <taxon>Nicotianeae</taxon>
        <taxon>Nicotiana</taxon>
    </lineage>
</organism>
<gene>
    <name evidence="5" type="ORF">A4A49_43510</name>
    <name evidence="3" type="ORF">A4A49_56146</name>
    <name evidence="4" type="ORF">A4A49_56147</name>
    <name evidence="6" type="ORF">A4A49_64061</name>
    <name evidence="2" type="ORF">A4A49_64699</name>
</gene>
<evidence type="ECO:0000313" key="5">
    <source>
        <dbReference type="EMBL" id="OIT24827.1"/>
    </source>
</evidence>
<dbReference type="EMBL" id="MJEQ01017618">
    <property type="protein sequence ID" value="OIT18779.1"/>
    <property type="molecule type" value="Genomic_DNA"/>
</dbReference>
<evidence type="ECO:0000313" key="6">
    <source>
        <dbReference type="EMBL" id="OIT26913.1"/>
    </source>
</evidence>
<keyword evidence="1" id="KW-0732">Signal</keyword>
<dbReference type="Proteomes" id="UP000187609">
    <property type="component" value="Unassembled WGS sequence"/>
</dbReference>
<evidence type="ECO:0000256" key="1">
    <source>
        <dbReference type="SAM" id="SignalP"/>
    </source>
</evidence>
<evidence type="ECO:0000313" key="4">
    <source>
        <dbReference type="EMBL" id="OIT19069.1"/>
    </source>
</evidence>
<dbReference type="Gramene" id="OIT19069">
    <property type="protein sequence ID" value="OIT19069"/>
    <property type="gene ID" value="A4A49_56147"/>
</dbReference>
<dbReference type="EMBL" id="MJEQ01002614">
    <property type="protein sequence ID" value="OIT26913.1"/>
    <property type="molecule type" value="Genomic_DNA"/>
</dbReference>
<sequence>MKMNQTLATFFVVIAIFILTSDNGMRSVEGIETGICERFVLGVICPPEKDSRICLTECTNISGGHKPINHPCLQAKDSSICFCQWLSDLC</sequence>